<gene>
    <name evidence="1" type="ORF">UFOVP194_54</name>
</gene>
<dbReference type="Pfam" id="PF16510">
    <property type="entry name" value="P22_portal"/>
    <property type="match status" value="1"/>
</dbReference>
<proteinExistence type="predicted"/>
<organism evidence="1">
    <name type="scientific">uncultured Caudovirales phage</name>
    <dbReference type="NCBI Taxonomy" id="2100421"/>
    <lineage>
        <taxon>Viruses</taxon>
        <taxon>Duplodnaviria</taxon>
        <taxon>Heunggongvirae</taxon>
        <taxon>Uroviricota</taxon>
        <taxon>Caudoviricetes</taxon>
        <taxon>Peduoviridae</taxon>
        <taxon>Maltschvirus</taxon>
        <taxon>Maltschvirus maltsch</taxon>
    </lineage>
</organism>
<dbReference type="InterPro" id="IPR032427">
    <property type="entry name" value="P22_portal"/>
</dbReference>
<reference evidence="1" key="1">
    <citation type="submission" date="2020-05" db="EMBL/GenBank/DDBJ databases">
        <authorList>
            <person name="Chiriac C."/>
            <person name="Salcher M."/>
            <person name="Ghai R."/>
            <person name="Kavagutti S V."/>
        </authorList>
    </citation>
    <scope>NUCLEOTIDE SEQUENCE</scope>
</reference>
<protein>
    <submittedName>
        <fullName evidence="1">Phage P22-like portal protein</fullName>
    </submittedName>
</protein>
<name>A0A6J7WFZ7_9CAUD</name>
<accession>A0A6J7WFZ7</accession>
<evidence type="ECO:0000313" key="1">
    <source>
        <dbReference type="EMBL" id="CAB5212789.1"/>
    </source>
</evidence>
<dbReference type="EMBL" id="LR798238">
    <property type="protein sequence ID" value="CAB5212789.1"/>
    <property type="molecule type" value="Genomic_DNA"/>
</dbReference>
<sequence>MAFTNQDDYDSRIGAAQDFLRLCAEADSTNRSEAFEDLKFAAGDQWPVEIQNSRNLEARPCLTINKIDPYIRQVTNQQRQQRPRMKAHGMNTQTDEKMAQTITGIFRHIEVNSDADQAYDNAFNFAVRMGWGYWRVVTDYVRDDSFDQEIFIKQITNPFTVYFDPNSVLPDGSDAERCLITEVMPKKAFRAMYPGKDDGTGFTQRSTGDTSAEWMMKEDIRIAEYFYTVRKATKLLLLTDGSKVYKDEFDGDPLMIVDERDTVKKEIHWCKLTGMEILEERVLPGRFIPVIPVYGEQLIVDNKRKKFGLVRQAKDPQKMYNFWQTAFTESVALAPKAKWLMAEGQDEGHESEWAQANVKAYPVLRYKQKDIEGQPAPVPSRLQPEPPPAGVMAAAQSINDDLQSVLGIFDPSQMPTGNISGKALNGQQQQADMSNFHYYDNLTRSIRHTGKIILDLIPYIYDTERVLRIIGDDEKPELVTINQRSQDDNGIEKILNDVTIGEYDVVMDTGPGFNSKRQEAVNAMMPLITGNQELFNIAGDLVFRNMDFPGADIIADRLAAANPLAQIDEKSDVPPQVQMKMQQGAKQIQELQQQVQALTMDLQYGKSVAALKEEGNNKRKLMDVTARAHNTETMAEVKVNDQNTRAITSQNKTEIDAIVELLLHHMDTARLEREIEKRNQEQYNSAAAAVEDIASGANPFMQQ</sequence>